<organism evidence="13 14">
    <name type="scientific">Champsocephalus gunnari</name>
    <name type="common">Mackerel icefish</name>
    <dbReference type="NCBI Taxonomy" id="52237"/>
    <lineage>
        <taxon>Eukaryota</taxon>
        <taxon>Metazoa</taxon>
        <taxon>Chordata</taxon>
        <taxon>Craniata</taxon>
        <taxon>Vertebrata</taxon>
        <taxon>Euteleostomi</taxon>
        <taxon>Actinopterygii</taxon>
        <taxon>Neopterygii</taxon>
        <taxon>Teleostei</taxon>
        <taxon>Neoteleostei</taxon>
        <taxon>Acanthomorphata</taxon>
        <taxon>Eupercaria</taxon>
        <taxon>Perciformes</taxon>
        <taxon>Notothenioidei</taxon>
        <taxon>Channichthyidae</taxon>
        <taxon>Champsocephalus</taxon>
    </lineage>
</organism>
<dbReference type="InterPro" id="IPR022129">
    <property type="entry name" value="Tscrpt_rep_NocA-like"/>
</dbReference>
<dbReference type="InterPro" id="IPR051520">
    <property type="entry name" value="Elbow/Noc_ZnFinger"/>
</dbReference>
<proteinExistence type="inferred from homology"/>
<dbReference type="FunFam" id="3.30.160.60:FF:000129">
    <property type="entry name" value="Zinc finger protein 503"/>
    <property type="match status" value="1"/>
</dbReference>
<dbReference type="GO" id="GO:0045892">
    <property type="term" value="P:negative regulation of DNA-templated transcription"/>
    <property type="evidence" value="ECO:0007669"/>
    <property type="project" value="TreeGrafter"/>
</dbReference>
<accession>A0AAN8CLL1</accession>
<sequence>MITSPTVSFLRNSTNPAWESCSLGEKGAVNIRQLFVHNSVSPADPYRQASRLPIKVLNMLTARSGHILHPEYLQPLPSTPLGPIELDAKKSPLALLAQTCSQIGKPDPPSSSKQSSGSNGSSDKETKSGPLKMSDIGADDKSSFKPYSKSSEKKDSSSNLSGDKTSFRVPSATCQPFSPRTGSPSSCTSVSPLPAEGKAGDKEDKKDSESNKSSTTESNISHRISGITSDQHQENTSGSKTVTSDSPSLTSSSSLLGSGLVAPVSPYKPGHSVFPMPPAGLSYPGSLAGAYAGYPQQFLHHGMTLDPSKSSSQMLSAQFANSMGCSKAGTSPLSGASPPSLMSASLCRDPYCLSYHCSSHLSGASSANCAHDSAAAAAASALKSGYPLMYQTHPLHGVHPSAQSFGGHPLYPYGFMLPNDPLPHVCNWVSANGPCDKRFSSSEELLGHLRTHTAFAGTEKLISGYPGSSSLANAAAAAAMACHMHMPHNGSPGSPGALALRGPHHHLGLSSRYHPYSKSPLPTGAPVPMPAATGAYYSPYALYGQRLTTASALGYQ</sequence>
<dbReference type="InterPro" id="IPR013087">
    <property type="entry name" value="Znf_C2H2_type"/>
</dbReference>
<gene>
    <name evidence="13" type="ORF">CgunFtcFv8_001951</name>
</gene>
<feature type="compositionally biased region" description="Polar residues" evidence="11">
    <location>
        <begin position="226"/>
        <end position="242"/>
    </location>
</feature>
<keyword evidence="14" id="KW-1185">Reference proteome</keyword>
<evidence type="ECO:0000256" key="2">
    <source>
        <dbReference type="ARBA" id="ARBA00010144"/>
    </source>
</evidence>
<dbReference type="Pfam" id="PF12402">
    <property type="entry name" value="nlz1"/>
    <property type="match status" value="1"/>
</dbReference>
<evidence type="ECO:0000256" key="7">
    <source>
        <dbReference type="ARBA" id="ARBA00023015"/>
    </source>
</evidence>
<comment type="subcellular location">
    <subcellularLocation>
        <location evidence="1">Nucleus</location>
    </subcellularLocation>
</comment>
<keyword evidence="6" id="KW-0862">Zinc</keyword>
<feature type="compositionally biased region" description="Basic and acidic residues" evidence="11">
    <location>
        <begin position="198"/>
        <end position="210"/>
    </location>
</feature>
<keyword evidence="5 10" id="KW-0863">Zinc-finger</keyword>
<evidence type="ECO:0000259" key="12">
    <source>
        <dbReference type="PROSITE" id="PS50157"/>
    </source>
</evidence>
<keyword evidence="3" id="KW-0678">Repressor</keyword>
<evidence type="ECO:0000256" key="8">
    <source>
        <dbReference type="ARBA" id="ARBA00023163"/>
    </source>
</evidence>
<comment type="similarity">
    <text evidence="2">Belongs to the Elbow/Noc family.</text>
</comment>
<evidence type="ECO:0000256" key="9">
    <source>
        <dbReference type="ARBA" id="ARBA00023242"/>
    </source>
</evidence>
<keyword evidence="7" id="KW-0805">Transcription regulation</keyword>
<evidence type="ECO:0000313" key="14">
    <source>
        <dbReference type="Proteomes" id="UP001331515"/>
    </source>
</evidence>
<reference evidence="13 14" key="1">
    <citation type="journal article" date="2023" name="Mol. Biol. Evol.">
        <title>Genomics of Secondarily Temperate Adaptation in the Only Non-Antarctic Icefish.</title>
        <authorList>
            <person name="Rivera-Colon A.G."/>
            <person name="Rayamajhi N."/>
            <person name="Minhas B.F."/>
            <person name="Madrigal G."/>
            <person name="Bilyk K.T."/>
            <person name="Yoon V."/>
            <person name="Hune M."/>
            <person name="Gregory S."/>
            <person name="Cheng C.H.C."/>
            <person name="Catchen J.M."/>
        </authorList>
    </citation>
    <scope>NUCLEOTIDE SEQUENCE [LARGE SCALE GENOMIC DNA]</scope>
    <source>
        <tissue evidence="13">White muscle</tissue>
    </source>
</reference>
<evidence type="ECO:0000256" key="3">
    <source>
        <dbReference type="ARBA" id="ARBA00022491"/>
    </source>
</evidence>
<dbReference type="PANTHER" id="PTHR12522">
    <property type="entry name" value="ZINC-FINGER PROTEIN NOLZ1-RELATED"/>
    <property type="match status" value="1"/>
</dbReference>
<evidence type="ECO:0000256" key="6">
    <source>
        <dbReference type="ARBA" id="ARBA00022833"/>
    </source>
</evidence>
<dbReference type="PROSITE" id="PS50157">
    <property type="entry name" value="ZINC_FINGER_C2H2_2"/>
    <property type="match status" value="1"/>
</dbReference>
<dbReference type="GO" id="GO:0030902">
    <property type="term" value="P:hindbrain development"/>
    <property type="evidence" value="ECO:0007669"/>
    <property type="project" value="UniProtKB-ARBA"/>
</dbReference>
<feature type="compositionally biased region" description="Polar residues" evidence="11">
    <location>
        <begin position="172"/>
        <end position="191"/>
    </location>
</feature>
<dbReference type="GO" id="GO:0008270">
    <property type="term" value="F:zinc ion binding"/>
    <property type="evidence" value="ECO:0007669"/>
    <property type="project" value="UniProtKB-KW"/>
</dbReference>
<evidence type="ECO:0000256" key="5">
    <source>
        <dbReference type="ARBA" id="ARBA00022771"/>
    </source>
</evidence>
<dbReference type="GO" id="GO:0048596">
    <property type="term" value="P:embryonic camera-type eye morphogenesis"/>
    <property type="evidence" value="ECO:0007669"/>
    <property type="project" value="UniProtKB-ARBA"/>
</dbReference>
<keyword evidence="8" id="KW-0804">Transcription</keyword>
<dbReference type="Gene3D" id="3.30.160.60">
    <property type="entry name" value="Classic Zinc Finger"/>
    <property type="match status" value="1"/>
</dbReference>
<keyword evidence="9" id="KW-0539">Nucleus</keyword>
<dbReference type="EMBL" id="JAURVH010001530">
    <property type="protein sequence ID" value="KAK5906055.1"/>
    <property type="molecule type" value="Genomic_DNA"/>
</dbReference>
<comment type="caution">
    <text evidence="13">The sequence shown here is derived from an EMBL/GenBank/DDBJ whole genome shotgun (WGS) entry which is preliminary data.</text>
</comment>
<feature type="region of interest" description="Disordered" evidence="11">
    <location>
        <begin position="101"/>
        <end position="254"/>
    </location>
</feature>
<dbReference type="AlphaFoldDB" id="A0AAN8CLL1"/>
<evidence type="ECO:0000256" key="11">
    <source>
        <dbReference type="SAM" id="MobiDB-lite"/>
    </source>
</evidence>
<protein>
    <recommendedName>
        <fullName evidence="12">C2H2-type domain-containing protein</fullName>
    </recommendedName>
</protein>
<dbReference type="PANTHER" id="PTHR12522:SF3">
    <property type="entry name" value="ZINC FINGER PROTEIN 503"/>
    <property type="match status" value="1"/>
</dbReference>
<evidence type="ECO:0000313" key="13">
    <source>
        <dbReference type="EMBL" id="KAK5906055.1"/>
    </source>
</evidence>
<name>A0AAN8CLL1_CHAGU</name>
<feature type="compositionally biased region" description="Low complexity" evidence="11">
    <location>
        <begin position="243"/>
        <end position="254"/>
    </location>
</feature>
<feature type="domain" description="C2H2-type" evidence="12">
    <location>
        <begin position="424"/>
        <end position="453"/>
    </location>
</feature>
<evidence type="ECO:0000256" key="4">
    <source>
        <dbReference type="ARBA" id="ARBA00022723"/>
    </source>
</evidence>
<dbReference type="Proteomes" id="UP001331515">
    <property type="component" value="Unassembled WGS sequence"/>
</dbReference>
<evidence type="ECO:0000256" key="1">
    <source>
        <dbReference type="ARBA" id="ARBA00004123"/>
    </source>
</evidence>
<evidence type="ECO:0000256" key="10">
    <source>
        <dbReference type="PROSITE-ProRule" id="PRU00042"/>
    </source>
</evidence>
<keyword evidence="4" id="KW-0479">Metal-binding</keyword>
<dbReference type="GO" id="GO:0005634">
    <property type="term" value="C:nucleus"/>
    <property type="evidence" value="ECO:0007669"/>
    <property type="project" value="UniProtKB-SubCell"/>
</dbReference>
<feature type="compositionally biased region" description="Low complexity" evidence="11">
    <location>
        <begin position="110"/>
        <end position="121"/>
    </location>
</feature>